<sequence>MATYIVTGSARGLGLAMVKELASRDPTDVSLVIAATRKSSTALDEIVAQKPGRVVFIPLDVSNEASISSCVEKAESVVGQNGVDVLINCAGVHSWLEGKTANMSDLDYQLSVNVVGTHNVTRAFLPLLKMGKAKKVANISTVYASMANAEKSSFANCPAYKISKAALNALTVQYATSYKDEGFIFLAVSPGWLKTDMGGDDAHLTAEEGAQAVLNVVNKAESDSNGCFKNIYAPGWDMYDGKDIPW</sequence>
<organism evidence="2 3">
    <name type="scientific">Aspergillus parasiticus (strain ATCC 56775 / NRRL 5862 / SRRC 143 / SU-1)</name>
    <dbReference type="NCBI Taxonomy" id="1403190"/>
    <lineage>
        <taxon>Eukaryota</taxon>
        <taxon>Fungi</taxon>
        <taxon>Dikarya</taxon>
        <taxon>Ascomycota</taxon>
        <taxon>Pezizomycotina</taxon>
        <taxon>Eurotiomycetes</taxon>
        <taxon>Eurotiomycetidae</taxon>
        <taxon>Eurotiales</taxon>
        <taxon>Aspergillaceae</taxon>
        <taxon>Aspergillus</taxon>
        <taxon>Aspergillus subgen. Circumdati</taxon>
    </lineage>
</organism>
<dbReference type="EMBL" id="JZEE01000700">
    <property type="protein sequence ID" value="KJK60978.1"/>
    <property type="molecule type" value="Genomic_DNA"/>
</dbReference>
<comment type="similarity">
    <text evidence="1">Belongs to the short-chain dehydrogenases/reductases (SDR) family.</text>
</comment>
<name>A0A0F0I4U8_ASPPU</name>
<dbReference type="InterPro" id="IPR052184">
    <property type="entry name" value="SDR_enzymes"/>
</dbReference>
<reference evidence="2 3" key="1">
    <citation type="submission" date="2015-02" db="EMBL/GenBank/DDBJ databases">
        <title>Draft genome sequence of Aspergillus parasiticus SU-1.</title>
        <authorList>
            <person name="Yu J."/>
            <person name="Fedorova N."/>
            <person name="Yin Y."/>
            <person name="Losada L."/>
            <person name="Zafar N."/>
            <person name="Taujale R."/>
            <person name="Ehrlich K.C."/>
            <person name="Bhatnagar D."/>
            <person name="Cleveland T.E."/>
            <person name="Bennett J.W."/>
            <person name="Nierman W.C."/>
        </authorList>
    </citation>
    <scope>NUCLEOTIDE SEQUENCE [LARGE SCALE GENOMIC DNA]</scope>
    <source>
        <strain evidence="3">ATCC 56775 / NRRL 5862 / SRRC 143 / SU-1</strain>
    </source>
</reference>
<dbReference type="OrthoDB" id="7289984at2759"/>
<gene>
    <name evidence="2" type="ORF">P875_00042796</name>
</gene>
<evidence type="ECO:0000313" key="2">
    <source>
        <dbReference type="EMBL" id="KJK60978.1"/>
    </source>
</evidence>
<dbReference type="Proteomes" id="UP000033540">
    <property type="component" value="Unassembled WGS sequence"/>
</dbReference>
<dbReference type="Gene3D" id="3.40.50.720">
    <property type="entry name" value="NAD(P)-binding Rossmann-like Domain"/>
    <property type="match status" value="1"/>
</dbReference>
<protein>
    <submittedName>
        <fullName evidence="2">Carbonyl reductase sniffer-like classical c SDR</fullName>
    </submittedName>
</protein>
<evidence type="ECO:0000313" key="3">
    <source>
        <dbReference type="Proteomes" id="UP000033540"/>
    </source>
</evidence>
<dbReference type="PRINTS" id="PR00081">
    <property type="entry name" value="GDHRDH"/>
</dbReference>
<dbReference type="PANTHER" id="PTHR45458">
    <property type="entry name" value="SHORT-CHAIN DEHYDROGENASE/REDUCTASE SDR"/>
    <property type="match status" value="1"/>
</dbReference>
<dbReference type="PRINTS" id="PR00080">
    <property type="entry name" value="SDRFAMILY"/>
</dbReference>
<dbReference type="AlphaFoldDB" id="A0A0F0I4U8"/>
<dbReference type="PANTHER" id="PTHR45458:SF1">
    <property type="entry name" value="SHORT CHAIN DEHYDROGENASE"/>
    <property type="match status" value="1"/>
</dbReference>
<dbReference type="SUPFAM" id="SSF51735">
    <property type="entry name" value="NAD(P)-binding Rossmann-fold domains"/>
    <property type="match status" value="1"/>
</dbReference>
<accession>A0A0F0I4U8</accession>
<dbReference type="InterPro" id="IPR002347">
    <property type="entry name" value="SDR_fam"/>
</dbReference>
<comment type="caution">
    <text evidence="2">The sequence shown here is derived from an EMBL/GenBank/DDBJ whole genome shotgun (WGS) entry which is preliminary data.</text>
</comment>
<dbReference type="InterPro" id="IPR036291">
    <property type="entry name" value="NAD(P)-bd_dom_sf"/>
</dbReference>
<dbReference type="Pfam" id="PF00106">
    <property type="entry name" value="adh_short"/>
    <property type="match status" value="1"/>
</dbReference>
<dbReference type="GO" id="GO:0016616">
    <property type="term" value="F:oxidoreductase activity, acting on the CH-OH group of donors, NAD or NADP as acceptor"/>
    <property type="evidence" value="ECO:0007669"/>
    <property type="project" value="TreeGrafter"/>
</dbReference>
<evidence type="ECO:0000256" key="1">
    <source>
        <dbReference type="RuleBase" id="RU000363"/>
    </source>
</evidence>
<proteinExistence type="inferred from homology"/>